<accession>A0A1X1Z9Q9</accession>
<reference evidence="2 3" key="1">
    <citation type="submission" date="2016-01" db="EMBL/GenBank/DDBJ databases">
        <title>The new phylogeny of the genus Mycobacterium.</title>
        <authorList>
            <person name="Tarcisio F."/>
            <person name="Conor M."/>
            <person name="Antonella G."/>
            <person name="Elisabetta G."/>
            <person name="Giulia F.S."/>
            <person name="Sara T."/>
            <person name="Anna F."/>
            <person name="Clotilde B."/>
            <person name="Roberto B."/>
            <person name="Veronica D.S."/>
            <person name="Fabio R."/>
            <person name="Monica P."/>
            <person name="Olivier J."/>
            <person name="Enrico T."/>
            <person name="Nicola S."/>
        </authorList>
    </citation>
    <scope>NUCLEOTIDE SEQUENCE [LARGE SCALE GENOMIC DNA]</scope>
    <source>
        <strain evidence="2 3">DSM 44572</strain>
    </source>
</reference>
<name>A0A1X1Z9Q9_9MYCO</name>
<keyword evidence="3" id="KW-1185">Reference proteome</keyword>
<dbReference type="InterPro" id="IPR026954">
    <property type="entry name" value="PknH-like_Extracell"/>
</dbReference>
<protein>
    <recommendedName>
        <fullName evidence="1">PknH-like extracellular domain-containing protein</fullName>
    </recommendedName>
</protein>
<dbReference type="RefSeq" id="WP_085079945.1">
    <property type="nucleotide sequence ID" value="NZ_JACKRZ010000118.1"/>
</dbReference>
<evidence type="ECO:0000259" key="1">
    <source>
        <dbReference type="Pfam" id="PF14032"/>
    </source>
</evidence>
<dbReference type="STRING" id="153971.AWC19_15705"/>
<dbReference type="AlphaFoldDB" id="A0A1X1Z9Q9"/>
<dbReference type="OrthoDB" id="4736430at2"/>
<gene>
    <name evidence="2" type="ORF">AWC19_15705</name>
</gene>
<organism evidence="2 3">
    <name type="scientific">Mycobacterium palustre</name>
    <dbReference type="NCBI Taxonomy" id="153971"/>
    <lineage>
        <taxon>Bacteria</taxon>
        <taxon>Bacillati</taxon>
        <taxon>Actinomycetota</taxon>
        <taxon>Actinomycetes</taxon>
        <taxon>Mycobacteriales</taxon>
        <taxon>Mycobacteriaceae</taxon>
        <taxon>Mycobacterium</taxon>
        <taxon>Mycobacterium simiae complex</taxon>
    </lineage>
</organism>
<evidence type="ECO:0000313" key="3">
    <source>
        <dbReference type="Proteomes" id="UP000193529"/>
    </source>
</evidence>
<dbReference type="Pfam" id="PF14032">
    <property type="entry name" value="PknH_C"/>
    <property type="match status" value="1"/>
</dbReference>
<dbReference type="EMBL" id="LQPJ01000127">
    <property type="protein sequence ID" value="ORW19960.1"/>
    <property type="molecule type" value="Genomic_DNA"/>
</dbReference>
<dbReference type="PROSITE" id="PS51257">
    <property type="entry name" value="PROKAR_LIPOPROTEIN"/>
    <property type="match status" value="1"/>
</dbReference>
<dbReference type="InterPro" id="IPR038232">
    <property type="entry name" value="PknH-like_Extracell_sf"/>
</dbReference>
<sequence>MPQAGRVAALALVAALAAGCGVVVEGTAKPAPNIKPRPLAGATVRQVLLDGAALSRMLNQPFVSRKPGDFGGPEKLYTSLPPGDCLGVTAMLQQSVYAGAGVRDFASESWWNNGEPAQVISVIEGVVALPSAEQAQAQFTKFAQQWQQCNGMTTTEQNGPISTTNAISDVRVANSTVAATNTATSVLPNMPPLRPTPQARALGVQQNCLVEVQVVFFGGRRPSDPGSADVNASALDVAHAMMDKVNALG</sequence>
<dbReference type="Proteomes" id="UP000193529">
    <property type="component" value="Unassembled WGS sequence"/>
</dbReference>
<dbReference type="Gene3D" id="3.40.1000.70">
    <property type="entry name" value="PknH-like extracellular domain"/>
    <property type="match status" value="1"/>
</dbReference>
<feature type="domain" description="PknH-like extracellular" evidence="1">
    <location>
        <begin position="40"/>
        <end position="244"/>
    </location>
</feature>
<comment type="caution">
    <text evidence="2">The sequence shown here is derived from an EMBL/GenBank/DDBJ whole genome shotgun (WGS) entry which is preliminary data.</text>
</comment>
<proteinExistence type="predicted"/>
<evidence type="ECO:0000313" key="2">
    <source>
        <dbReference type="EMBL" id="ORW19960.1"/>
    </source>
</evidence>